<dbReference type="EMBL" id="JAUZMZ010000009">
    <property type="protein sequence ID" value="MEE2031112.1"/>
    <property type="molecule type" value="Genomic_DNA"/>
</dbReference>
<gene>
    <name evidence="1" type="ORF">Q8814_03095</name>
</gene>
<dbReference type="RefSeq" id="WP_330150538.1">
    <property type="nucleotide sequence ID" value="NZ_JAUZMZ010000009.1"/>
</dbReference>
<name>A0ABU7JM58_9NOCA</name>
<evidence type="ECO:0000313" key="1">
    <source>
        <dbReference type="EMBL" id="MEE2031112.1"/>
    </source>
</evidence>
<accession>A0ABU7JM58</accession>
<protein>
    <submittedName>
        <fullName evidence="1">Uncharacterized protein</fullName>
    </submittedName>
</protein>
<keyword evidence="2" id="KW-1185">Reference proteome</keyword>
<proteinExistence type="predicted"/>
<dbReference type="Proteomes" id="UP001331936">
    <property type="component" value="Unassembled WGS sequence"/>
</dbReference>
<evidence type="ECO:0000313" key="2">
    <source>
        <dbReference type="Proteomes" id="UP001331936"/>
    </source>
</evidence>
<reference evidence="1 2" key="1">
    <citation type="submission" date="2023-08" db="EMBL/GenBank/DDBJ databases">
        <authorList>
            <person name="Girao M."/>
            <person name="Carvalho M.F."/>
        </authorList>
    </citation>
    <scope>NUCLEOTIDE SEQUENCE [LARGE SCALE GENOMIC DNA]</scope>
    <source>
        <strain evidence="1 2">CC-R104</strain>
    </source>
</reference>
<organism evidence="1 2">
    <name type="scientific">Rhodococcus chondri</name>
    <dbReference type="NCBI Taxonomy" id="3065941"/>
    <lineage>
        <taxon>Bacteria</taxon>
        <taxon>Bacillati</taxon>
        <taxon>Actinomycetota</taxon>
        <taxon>Actinomycetes</taxon>
        <taxon>Mycobacteriales</taxon>
        <taxon>Nocardiaceae</taxon>
        <taxon>Rhodococcus</taxon>
    </lineage>
</organism>
<sequence length="347" mass="39557">MTTAERHPMIPVAPPSLIEDFYTPEEIETIFSVIRQNGPWRLILAHHFSSTEEYLAISGGNNRKADATLSDFVAPVFRGFFGNEGVVFYPELQDIYFGSKLLDTAKSLHGAKYGMVHDLLFNLSGPSHSFDAGHFDTAVFRGMGLFNTPIWLLAIMSKCGLFDEWEVKSAQVLTYFNRSDIDGGFTYWPDGPDEDPARISAPFWNTAFLTDNSRMYHRREGNGARDQRDYPELDITTELHSTPDGQWSIRNGDKEIRRFGEADMRMLVHYTALLFDDLDDVRRYQDHTDDLTREKVFGMLIDDMRAKGTTVEEPSDPMNDTAFVARLTEFYKMAPSRYPADAPLDVQ</sequence>
<comment type="caution">
    <text evidence="1">The sequence shown here is derived from an EMBL/GenBank/DDBJ whole genome shotgun (WGS) entry which is preliminary data.</text>
</comment>